<comment type="caution">
    <text evidence="1">The sequence shown here is derived from an EMBL/GenBank/DDBJ whole genome shotgun (WGS) entry which is preliminary data.</text>
</comment>
<evidence type="ECO:0000313" key="1">
    <source>
        <dbReference type="EMBL" id="GCD97874.1"/>
    </source>
</evidence>
<gene>
    <name evidence="1" type="ORF">EHYA_05571</name>
</gene>
<protein>
    <submittedName>
        <fullName evidence="1">Uncharacterized protein</fullName>
    </submittedName>
</protein>
<dbReference type="EMBL" id="BIFH01000025">
    <property type="protein sequence ID" value="GCD97874.1"/>
    <property type="molecule type" value="Genomic_DNA"/>
</dbReference>
<accession>A0A401YTF3</accession>
<dbReference type="Proteomes" id="UP000286931">
    <property type="component" value="Unassembled WGS sequence"/>
</dbReference>
<keyword evidence="2" id="KW-1185">Reference proteome</keyword>
<reference evidence="1 2" key="1">
    <citation type="submission" date="2018-12" db="EMBL/GenBank/DDBJ databases">
        <title>Draft genome sequence of Embleya hyalina NBRC 13850T.</title>
        <authorList>
            <person name="Komaki H."/>
            <person name="Hosoyama A."/>
            <person name="Kimura A."/>
            <person name="Ichikawa N."/>
            <person name="Tamura T."/>
        </authorList>
    </citation>
    <scope>NUCLEOTIDE SEQUENCE [LARGE SCALE GENOMIC DNA]</scope>
    <source>
        <strain evidence="1 2">NBRC 13850</strain>
    </source>
</reference>
<name>A0A401YTF3_9ACTN</name>
<dbReference type="AlphaFoldDB" id="A0A401YTF3"/>
<sequence>MYFEPTVPRKRTPRGTLDRAQAVATTATITNSDTHTARGIGTGLGATRGFVTDAYGLHFKESS</sequence>
<evidence type="ECO:0000313" key="2">
    <source>
        <dbReference type="Proteomes" id="UP000286931"/>
    </source>
</evidence>
<proteinExistence type="predicted"/>
<organism evidence="1 2">
    <name type="scientific">Embleya hyalina</name>
    <dbReference type="NCBI Taxonomy" id="516124"/>
    <lineage>
        <taxon>Bacteria</taxon>
        <taxon>Bacillati</taxon>
        <taxon>Actinomycetota</taxon>
        <taxon>Actinomycetes</taxon>
        <taxon>Kitasatosporales</taxon>
        <taxon>Streptomycetaceae</taxon>
        <taxon>Embleya</taxon>
    </lineage>
</organism>